<feature type="compositionally biased region" description="Acidic residues" evidence="6">
    <location>
        <begin position="261"/>
        <end position="275"/>
    </location>
</feature>
<comment type="caution">
    <text evidence="8">The sequence shown here is derived from an EMBL/GenBank/DDBJ whole genome shotgun (WGS) entry which is preliminary data.</text>
</comment>
<keyword evidence="9" id="KW-1185">Reference proteome</keyword>
<protein>
    <recommendedName>
        <fullName evidence="7">GTD-binding domain-containing protein</fullName>
    </recommendedName>
</protein>
<dbReference type="GO" id="GO:0016020">
    <property type="term" value="C:membrane"/>
    <property type="evidence" value="ECO:0007669"/>
    <property type="project" value="UniProtKB-SubCell"/>
</dbReference>
<keyword evidence="5" id="KW-0175">Coiled coil</keyword>
<feature type="coiled-coil region" evidence="5">
    <location>
        <begin position="65"/>
        <end position="142"/>
    </location>
</feature>
<evidence type="ECO:0000256" key="4">
    <source>
        <dbReference type="ARBA" id="ARBA00023136"/>
    </source>
</evidence>
<dbReference type="Pfam" id="PF04576">
    <property type="entry name" value="Zein-binding"/>
    <property type="match status" value="1"/>
</dbReference>
<dbReference type="PANTHER" id="PTHR31422:SF0">
    <property type="entry name" value="MYOSIN-BINDING PROTEIN 7"/>
    <property type="match status" value="1"/>
</dbReference>
<evidence type="ECO:0000256" key="2">
    <source>
        <dbReference type="ARBA" id="ARBA00022692"/>
    </source>
</evidence>
<keyword evidence="3" id="KW-1133">Transmembrane helix</keyword>
<sequence>MDSSSSGEPPPPPPLTLSLCSCSCSFCCHSPSSTWQRSVKRKAESPGSESVASSGVVRVETGTEVVALRETVAKQLETIQELSAELEEERSAAESAANEAMAMILKLQREKAEAQMEARQFKRFAEEKMAHDNDELSSLEDLLLRREEALQTLSAKLYVYRMKFEKLGFSELDLEREDCELDLINYPPLRCAELAPVPAVGNEDVVEIYEFGENPAEDLTEIEERIFKLEKEEEEEREGDSDLEREEEVEREEEQVKVSDGDDNDDEEEEEDADDTSDRVYTIDMVHGPSTPMVKVSEDNDVDIKKLYMRLEALEADRESMRKALISMRTEKAQLVLLQEIAQQLSKEVVHEKKLVKKKRFIEGFSIMALFKWLLSRVWKNKVSRVRYTFGLSTRNVGLLVILDKTPQMGQLRRRSKVQINIK</sequence>
<evidence type="ECO:0000313" key="9">
    <source>
        <dbReference type="Proteomes" id="UP001140206"/>
    </source>
</evidence>
<dbReference type="Proteomes" id="UP001140206">
    <property type="component" value="Chromosome 2"/>
</dbReference>
<keyword evidence="2" id="KW-0812">Transmembrane</keyword>
<dbReference type="PANTHER" id="PTHR31422">
    <property type="entry name" value="BNAANNG28530D PROTEIN"/>
    <property type="match status" value="1"/>
</dbReference>
<feature type="region of interest" description="Disordered" evidence="6">
    <location>
        <begin position="31"/>
        <end position="56"/>
    </location>
</feature>
<dbReference type="EMBL" id="JAMFTS010000002">
    <property type="protein sequence ID" value="KAJ4788497.1"/>
    <property type="molecule type" value="Genomic_DNA"/>
</dbReference>
<feature type="region of interest" description="Disordered" evidence="6">
    <location>
        <begin position="230"/>
        <end position="281"/>
    </location>
</feature>
<evidence type="ECO:0000313" key="8">
    <source>
        <dbReference type="EMBL" id="KAJ4788497.1"/>
    </source>
</evidence>
<organism evidence="8 9">
    <name type="scientific">Rhynchospora pubera</name>
    <dbReference type="NCBI Taxonomy" id="906938"/>
    <lineage>
        <taxon>Eukaryota</taxon>
        <taxon>Viridiplantae</taxon>
        <taxon>Streptophyta</taxon>
        <taxon>Embryophyta</taxon>
        <taxon>Tracheophyta</taxon>
        <taxon>Spermatophyta</taxon>
        <taxon>Magnoliopsida</taxon>
        <taxon>Liliopsida</taxon>
        <taxon>Poales</taxon>
        <taxon>Cyperaceae</taxon>
        <taxon>Cyperoideae</taxon>
        <taxon>Rhynchosporeae</taxon>
        <taxon>Rhynchospora</taxon>
    </lineage>
</organism>
<feature type="domain" description="GTD-binding" evidence="7">
    <location>
        <begin position="63"/>
        <end position="161"/>
    </location>
</feature>
<dbReference type="AlphaFoldDB" id="A0AAV8F552"/>
<feature type="compositionally biased region" description="Acidic residues" evidence="6">
    <location>
        <begin position="232"/>
        <end position="253"/>
    </location>
</feature>
<keyword evidence="4" id="KW-0472">Membrane</keyword>
<dbReference type="PROSITE" id="PS51775">
    <property type="entry name" value="GTD_BINDING"/>
    <property type="match status" value="1"/>
</dbReference>
<feature type="coiled-coil region" evidence="5">
    <location>
        <begin position="304"/>
        <end position="348"/>
    </location>
</feature>
<comment type="subcellular location">
    <subcellularLocation>
        <location evidence="1">Membrane</location>
    </subcellularLocation>
</comment>
<reference evidence="8" key="1">
    <citation type="submission" date="2022-08" db="EMBL/GenBank/DDBJ databases">
        <authorList>
            <person name="Marques A."/>
        </authorList>
    </citation>
    <scope>NUCLEOTIDE SEQUENCE</scope>
    <source>
        <strain evidence="8">RhyPub2mFocal</strain>
        <tissue evidence="8">Leaves</tissue>
    </source>
</reference>
<dbReference type="InterPro" id="IPR007656">
    <property type="entry name" value="GTD-bd"/>
</dbReference>
<evidence type="ECO:0000256" key="6">
    <source>
        <dbReference type="SAM" id="MobiDB-lite"/>
    </source>
</evidence>
<proteinExistence type="predicted"/>
<evidence type="ECO:0000256" key="3">
    <source>
        <dbReference type="ARBA" id="ARBA00022989"/>
    </source>
</evidence>
<evidence type="ECO:0000259" key="7">
    <source>
        <dbReference type="PROSITE" id="PS51775"/>
    </source>
</evidence>
<accession>A0AAV8F552</accession>
<name>A0AAV8F552_9POAL</name>
<gene>
    <name evidence="8" type="ORF">LUZ62_039743</name>
</gene>
<dbReference type="GO" id="GO:0080115">
    <property type="term" value="F:myosin XI tail binding"/>
    <property type="evidence" value="ECO:0007669"/>
    <property type="project" value="UniProtKB-ARBA"/>
</dbReference>
<evidence type="ECO:0000256" key="1">
    <source>
        <dbReference type="ARBA" id="ARBA00004370"/>
    </source>
</evidence>
<evidence type="ECO:0000256" key="5">
    <source>
        <dbReference type="SAM" id="Coils"/>
    </source>
</evidence>